<dbReference type="GeneID" id="14012043"/>
<dbReference type="KEGG" id="vg:14012043"/>
<name>J7FAR8_9CAUD</name>
<sequence length="67" mass="7822">MCVKVPYSSRSEAQAAMHNALKSITRTKAIKSGRKPSAYKCQFCDGWHWGNHPTMKTYYEQRKRTNR</sequence>
<evidence type="ECO:0000313" key="1">
    <source>
        <dbReference type="EMBL" id="AFH19788.1"/>
    </source>
</evidence>
<accession>J7FAR8</accession>
<organism evidence="1 2">
    <name type="scientific">Agrobacterium phage 7-7-1</name>
    <dbReference type="NCBI Taxonomy" id="1161931"/>
    <lineage>
        <taxon>Viruses</taxon>
        <taxon>Duplodnaviria</taxon>
        <taxon>Heunggongvirae</taxon>
        <taxon>Uroviricota</taxon>
        <taxon>Caudoviricetes</taxon>
        <taxon>Schmittlotzvirus</taxon>
        <taxon>Schmittlotzvirus sv771</taxon>
    </lineage>
</organism>
<keyword evidence="2" id="KW-1185">Reference proteome</keyword>
<protein>
    <submittedName>
        <fullName evidence="1">Uncharacterized protein</fullName>
    </submittedName>
</protein>
<dbReference type="RefSeq" id="YP_007006546.1">
    <property type="nucleotide sequence ID" value="NC_019519.1"/>
</dbReference>
<gene>
    <name evidence="1" type="ORF">7-7-1_00090</name>
</gene>
<reference evidence="1 2" key="1">
    <citation type="submission" date="2011-12" db="EMBL/GenBank/DDBJ databases">
        <title>The genome sequence of the flagella-specific Agrobacterium bacteriophage 7-7-1.</title>
        <authorList>
            <person name="Schmitt R."/>
            <person name="Van den Bossche A."/>
            <person name="Lavigne R."/>
            <person name="Kropinski A.M."/>
        </authorList>
    </citation>
    <scope>NUCLEOTIDE SEQUENCE [LARGE SCALE GENOMIC DNA]</scope>
</reference>
<dbReference type="Proteomes" id="UP000003754">
    <property type="component" value="Segment"/>
</dbReference>
<dbReference type="EMBL" id="JQ312117">
    <property type="protein sequence ID" value="AFH19788.1"/>
    <property type="molecule type" value="Genomic_DNA"/>
</dbReference>
<proteinExistence type="predicted"/>
<evidence type="ECO:0000313" key="2">
    <source>
        <dbReference type="Proteomes" id="UP000003754"/>
    </source>
</evidence>